<dbReference type="OrthoDB" id="9790842at2"/>
<dbReference type="AlphaFoldDB" id="A0A4Y8ZNF4"/>
<protein>
    <submittedName>
        <fullName evidence="3">PH domain-containing protein</fullName>
    </submittedName>
</protein>
<feature type="domain" description="YdbS-like PH" evidence="2">
    <location>
        <begin position="46"/>
        <end position="117"/>
    </location>
</feature>
<evidence type="ECO:0000256" key="1">
    <source>
        <dbReference type="SAM" id="Phobius"/>
    </source>
</evidence>
<name>A0A4Y8ZNF4_9SPHN</name>
<evidence type="ECO:0000313" key="4">
    <source>
        <dbReference type="Proteomes" id="UP000298213"/>
    </source>
</evidence>
<sequence>MTHNDIFRSSTWGWLRGTLAGWATLLLCLVGIGLLIVLVKWIENLAATYEVGEDRLIIRRGIFIKSIDEIELYRVKDIRLDFSLINQWAGIGTLTVTSSDETTRQAPLVIPHVEHAEGRREELRRLVDAARQKRRVREIDMAHEDY</sequence>
<evidence type="ECO:0000313" key="3">
    <source>
        <dbReference type="EMBL" id="TFI56685.1"/>
    </source>
</evidence>
<evidence type="ECO:0000259" key="2">
    <source>
        <dbReference type="Pfam" id="PF03703"/>
    </source>
</evidence>
<dbReference type="PANTHER" id="PTHR34473:SF2">
    <property type="entry name" value="UPF0699 TRANSMEMBRANE PROTEIN YDBT"/>
    <property type="match status" value="1"/>
</dbReference>
<dbReference type="Pfam" id="PF03703">
    <property type="entry name" value="bPH_2"/>
    <property type="match status" value="1"/>
</dbReference>
<dbReference type="RefSeq" id="WP_135090006.1">
    <property type="nucleotide sequence ID" value="NZ_SPDV01000058.1"/>
</dbReference>
<dbReference type="InterPro" id="IPR005182">
    <property type="entry name" value="YdbS-like_PH"/>
</dbReference>
<accession>A0A4Y8ZNF4</accession>
<keyword evidence="1" id="KW-1133">Transmembrane helix</keyword>
<comment type="caution">
    <text evidence="3">The sequence shown here is derived from an EMBL/GenBank/DDBJ whole genome shotgun (WGS) entry which is preliminary data.</text>
</comment>
<gene>
    <name evidence="3" type="ORF">E2493_18885</name>
</gene>
<organism evidence="3 4">
    <name type="scientific">Sphingomonas parva</name>
    <dbReference type="NCBI Taxonomy" id="2555898"/>
    <lineage>
        <taxon>Bacteria</taxon>
        <taxon>Pseudomonadati</taxon>
        <taxon>Pseudomonadota</taxon>
        <taxon>Alphaproteobacteria</taxon>
        <taxon>Sphingomonadales</taxon>
        <taxon>Sphingomonadaceae</taxon>
        <taxon>Sphingomonas</taxon>
    </lineage>
</organism>
<keyword evidence="4" id="KW-1185">Reference proteome</keyword>
<dbReference type="EMBL" id="SPDV01000058">
    <property type="protein sequence ID" value="TFI56685.1"/>
    <property type="molecule type" value="Genomic_DNA"/>
</dbReference>
<keyword evidence="1" id="KW-0812">Transmembrane</keyword>
<reference evidence="3 4" key="1">
    <citation type="submission" date="2019-03" db="EMBL/GenBank/DDBJ databases">
        <title>Genome sequence of Sphingomonas sp. 17J27-24.</title>
        <authorList>
            <person name="Kim M."/>
            <person name="Maeng S."/>
            <person name="Sathiyaraj S."/>
        </authorList>
    </citation>
    <scope>NUCLEOTIDE SEQUENCE [LARGE SCALE GENOMIC DNA]</scope>
    <source>
        <strain evidence="3 4">17J27-24</strain>
    </source>
</reference>
<dbReference type="Proteomes" id="UP000298213">
    <property type="component" value="Unassembled WGS sequence"/>
</dbReference>
<dbReference type="PANTHER" id="PTHR34473">
    <property type="entry name" value="UPF0699 TRANSMEMBRANE PROTEIN YDBS"/>
    <property type="match status" value="1"/>
</dbReference>
<keyword evidence="1" id="KW-0472">Membrane</keyword>
<feature type="transmembrane region" description="Helical" evidence="1">
    <location>
        <begin position="20"/>
        <end position="39"/>
    </location>
</feature>
<proteinExistence type="predicted"/>